<evidence type="ECO:0000256" key="1">
    <source>
        <dbReference type="ARBA" id="ARBA00006249"/>
    </source>
</evidence>
<feature type="signal peptide" evidence="8">
    <location>
        <begin position="1"/>
        <end position="30"/>
    </location>
</feature>
<protein>
    <submittedName>
        <fullName evidence="9">Tannase/feruloyl esterase family alpha/beta hydrolase</fullName>
    </submittedName>
</protein>
<sequence length="550" mass="58308">MRIRKNAVKVAAAASAGLVLGLVAQSTAHANDAAIDACEALGAVVVAGARIVSANAVAAGRFVPTGTGAGGDVRQRAATLPGFCRVQARAAPTPESDIGIEIWLPLKGWNGRFLGTGNGGGAGSIAYGMGMIEGLKRGFAVANTDMGVAPDIALADGYPERWRDFGHRATHEMTRVAKALVRKYYEVTAFRSYFEGCSTGGQQALVTAQRYPDDYDGILAGAPGNNRTHSSSYFLWNYQAMNATPESRLSAAQWSMVSHAVLTACAGKDGGAPGDQFLTDPRRCNFDPAALPQCQAHTVSDQCITQPQLAALRRLYAGPVNPNTGERIYPGLTPGSEELPLGPARFSDRSLVSRLFVMRWGLGDAFSPDGFDFDRDMDRVDARLASSLNANDSDLNNFALHGGKLMLYSGLADPGVPFQDVVQYYDRVLSTSAVAGGRDFARLFLIPGMGHCVGGPGATDIGQPFSSSVPPRTEGDALMALVAWTEGGVAPEQIIARKAGGSDARAEERPVCAYPAFPEYRQGEVSKHDSFVCARHEQGSRQVPAARYLN</sequence>
<dbReference type="GO" id="GO:0016787">
    <property type="term" value="F:hydrolase activity"/>
    <property type="evidence" value="ECO:0007669"/>
    <property type="project" value="UniProtKB-KW"/>
</dbReference>
<keyword evidence="6" id="KW-0106">Calcium</keyword>
<accession>A0ABX0PM47</accession>
<keyword evidence="2" id="KW-0719">Serine esterase</keyword>
<name>A0ABX0PM47_9BURK</name>
<comment type="caution">
    <text evidence="9">The sequence shown here is derived from an EMBL/GenBank/DDBJ whole genome shotgun (WGS) entry which is preliminary data.</text>
</comment>
<reference evidence="9 10" key="1">
    <citation type="submission" date="2020-03" db="EMBL/GenBank/DDBJ databases">
        <title>Genome sequence of strain Massilia sp. TW-1.</title>
        <authorList>
            <person name="Chaudhary D.K."/>
        </authorList>
    </citation>
    <scope>NUCLEOTIDE SEQUENCE [LARGE SCALE GENOMIC DNA]</scope>
    <source>
        <strain evidence="9 10">TW-1</strain>
    </source>
</reference>
<keyword evidence="7" id="KW-1015">Disulfide bond</keyword>
<keyword evidence="3" id="KW-0479">Metal-binding</keyword>
<dbReference type="InterPro" id="IPR029058">
    <property type="entry name" value="AB_hydrolase_fold"/>
</dbReference>
<evidence type="ECO:0000256" key="3">
    <source>
        <dbReference type="ARBA" id="ARBA00022723"/>
    </source>
</evidence>
<proteinExistence type="inferred from homology"/>
<dbReference type="Gene3D" id="3.40.50.1820">
    <property type="entry name" value="alpha/beta hydrolase"/>
    <property type="match status" value="1"/>
</dbReference>
<dbReference type="PANTHER" id="PTHR33938:SF15">
    <property type="entry name" value="FERULOYL ESTERASE B-RELATED"/>
    <property type="match status" value="1"/>
</dbReference>
<dbReference type="SUPFAM" id="SSF53474">
    <property type="entry name" value="alpha/beta-Hydrolases"/>
    <property type="match status" value="1"/>
</dbReference>
<keyword evidence="4 8" id="KW-0732">Signal</keyword>
<evidence type="ECO:0000256" key="6">
    <source>
        <dbReference type="ARBA" id="ARBA00022837"/>
    </source>
</evidence>
<evidence type="ECO:0000256" key="7">
    <source>
        <dbReference type="ARBA" id="ARBA00023157"/>
    </source>
</evidence>
<feature type="chain" id="PRO_5046600001" evidence="8">
    <location>
        <begin position="31"/>
        <end position="550"/>
    </location>
</feature>
<dbReference type="RefSeq" id="WP_166863087.1">
    <property type="nucleotide sequence ID" value="NZ_JAAQOM010000018.1"/>
</dbReference>
<comment type="similarity">
    <text evidence="1">Belongs to the tannase family.</text>
</comment>
<dbReference type="InterPro" id="IPR011118">
    <property type="entry name" value="Tannase/feruloyl_esterase"/>
</dbReference>
<dbReference type="EMBL" id="JAAQOM010000018">
    <property type="protein sequence ID" value="NIA56965.1"/>
    <property type="molecule type" value="Genomic_DNA"/>
</dbReference>
<keyword evidence="5 9" id="KW-0378">Hydrolase</keyword>
<evidence type="ECO:0000256" key="5">
    <source>
        <dbReference type="ARBA" id="ARBA00022801"/>
    </source>
</evidence>
<keyword evidence="10" id="KW-1185">Reference proteome</keyword>
<dbReference type="PANTHER" id="PTHR33938">
    <property type="entry name" value="FERULOYL ESTERASE B-RELATED"/>
    <property type="match status" value="1"/>
</dbReference>
<dbReference type="Proteomes" id="UP000716322">
    <property type="component" value="Unassembled WGS sequence"/>
</dbReference>
<evidence type="ECO:0000313" key="10">
    <source>
        <dbReference type="Proteomes" id="UP000716322"/>
    </source>
</evidence>
<evidence type="ECO:0000313" key="9">
    <source>
        <dbReference type="EMBL" id="NIA56965.1"/>
    </source>
</evidence>
<gene>
    <name evidence="9" type="ORF">HAV22_25400</name>
</gene>
<evidence type="ECO:0000256" key="8">
    <source>
        <dbReference type="SAM" id="SignalP"/>
    </source>
</evidence>
<organism evidence="9 10">
    <name type="scientific">Telluria antibiotica</name>
    <dbReference type="NCBI Taxonomy" id="2717319"/>
    <lineage>
        <taxon>Bacteria</taxon>
        <taxon>Pseudomonadati</taxon>
        <taxon>Pseudomonadota</taxon>
        <taxon>Betaproteobacteria</taxon>
        <taxon>Burkholderiales</taxon>
        <taxon>Oxalobacteraceae</taxon>
        <taxon>Telluria group</taxon>
        <taxon>Telluria</taxon>
    </lineage>
</organism>
<evidence type="ECO:0000256" key="2">
    <source>
        <dbReference type="ARBA" id="ARBA00022487"/>
    </source>
</evidence>
<evidence type="ECO:0000256" key="4">
    <source>
        <dbReference type="ARBA" id="ARBA00022729"/>
    </source>
</evidence>
<dbReference type="Pfam" id="PF07519">
    <property type="entry name" value="Tannase"/>
    <property type="match status" value="2"/>
</dbReference>